<proteinExistence type="inferred from homology"/>
<comment type="similarity">
    <text evidence="7">Belongs to the binding-protein-dependent transport system permease family.</text>
</comment>
<evidence type="ECO:0000256" key="4">
    <source>
        <dbReference type="ARBA" id="ARBA00022692"/>
    </source>
</evidence>
<keyword evidence="10" id="KW-1185">Reference proteome</keyword>
<evidence type="ECO:0000259" key="8">
    <source>
        <dbReference type="PROSITE" id="PS50928"/>
    </source>
</evidence>
<dbReference type="SUPFAM" id="SSF161098">
    <property type="entry name" value="MetI-like"/>
    <property type="match status" value="1"/>
</dbReference>
<evidence type="ECO:0000256" key="1">
    <source>
        <dbReference type="ARBA" id="ARBA00004651"/>
    </source>
</evidence>
<name>A0A0J9E311_9RHOB</name>
<feature type="domain" description="ABC transmembrane type-1" evidence="8">
    <location>
        <begin position="49"/>
        <end position="241"/>
    </location>
</feature>
<dbReference type="PANTHER" id="PTHR32243:SF18">
    <property type="entry name" value="INNER MEMBRANE ABC TRANSPORTER PERMEASE PROTEIN YCJP"/>
    <property type="match status" value="1"/>
</dbReference>
<dbReference type="InterPro" id="IPR000515">
    <property type="entry name" value="MetI-like"/>
</dbReference>
<feature type="transmembrane region" description="Helical" evidence="7">
    <location>
        <begin position="53"/>
        <end position="75"/>
    </location>
</feature>
<keyword evidence="2 7" id="KW-0813">Transport</keyword>
<sequence length="255" mass="28118">MFLFPIYWFYITSLKGPKEIDRFPPALWPEEPTLNILRVIAEANVAQYLSNSLIIATGISLLTMGLGVGASWALVRIRGKWIDAILITIVVLQMLPAALMATPLYVIFSNLFLLDTRAAVVIAASAKSIPFVIILLRPSFLKIPKEVIEAAAVDGCTGWRLFRFIAFPLVRNSVIIIFALIFMQAYGEYVFSRSFLNSDGKLPASVGLVTEFFGQYERDVTGAMAFGTIYLTPMLVVFVAIQRKLVSGLTAGAVK</sequence>
<evidence type="ECO:0000256" key="6">
    <source>
        <dbReference type="ARBA" id="ARBA00023136"/>
    </source>
</evidence>
<gene>
    <name evidence="9" type="ORF">AIOL_002061</name>
</gene>
<dbReference type="PROSITE" id="PS50928">
    <property type="entry name" value="ABC_TM1"/>
    <property type="match status" value="1"/>
</dbReference>
<dbReference type="PATRIC" id="fig|1675527.3.peg.2168"/>
<keyword evidence="4 7" id="KW-0812">Transmembrane</keyword>
<dbReference type="Gene3D" id="1.10.3720.10">
    <property type="entry name" value="MetI-like"/>
    <property type="match status" value="1"/>
</dbReference>
<evidence type="ECO:0000256" key="7">
    <source>
        <dbReference type="RuleBase" id="RU363032"/>
    </source>
</evidence>
<dbReference type="InterPro" id="IPR050901">
    <property type="entry name" value="BP-dep_ABC_trans_perm"/>
</dbReference>
<evidence type="ECO:0000256" key="3">
    <source>
        <dbReference type="ARBA" id="ARBA00022475"/>
    </source>
</evidence>
<organism evidence="9 10">
    <name type="scientific">Candidatus Rhodobacter oscarellae</name>
    <dbReference type="NCBI Taxonomy" id="1675527"/>
    <lineage>
        <taxon>Bacteria</taxon>
        <taxon>Pseudomonadati</taxon>
        <taxon>Pseudomonadota</taxon>
        <taxon>Alphaproteobacteria</taxon>
        <taxon>Rhodobacterales</taxon>
        <taxon>Rhodobacter group</taxon>
        <taxon>Rhodobacter</taxon>
    </lineage>
</organism>
<evidence type="ECO:0000256" key="5">
    <source>
        <dbReference type="ARBA" id="ARBA00022989"/>
    </source>
</evidence>
<evidence type="ECO:0000256" key="2">
    <source>
        <dbReference type="ARBA" id="ARBA00022448"/>
    </source>
</evidence>
<keyword evidence="3" id="KW-1003">Cell membrane</keyword>
<feature type="transmembrane region" description="Helical" evidence="7">
    <location>
        <begin position="220"/>
        <end position="241"/>
    </location>
</feature>
<dbReference type="GO" id="GO:0005886">
    <property type="term" value="C:plasma membrane"/>
    <property type="evidence" value="ECO:0007669"/>
    <property type="project" value="UniProtKB-SubCell"/>
</dbReference>
<dbReference type="AlphaFoldDB" id="A0A0J9E311"/>
<dbReference type="PANTHER" id="PTHR32243">
    <property type="entry name" value="MALTOSE TRANSPORT SYSTEM PERMEASE-RELATED"/>
    <property type="match status" value="1"/>
</dbReference>
<dbReference type="GO" id="GO:0055085">
    <property type="term" value="P:transmembrane transport"/>
    <property type="evidence" value="ECO:0007669"/>
    <property type="project" value="InterPro"/>
</dbReference>
<dbReference type="InterPro" id="IPR035906">
    <property type="entry name" value="MetI-like_sf"/>
</dbReference>
<dbReference type="Pfam" id="PF00528">
    <property type="entry name" value="BPD_transp_1"/>
    <property type="match status" value="1"/>
</dbReference>
<protein>
    <submittedName>
        <fullName evidence="9">ABC transporter, membrane spanning protein</fullName>
    </submittedName>
</protein>
<comment type="caution">
    <text evidence="9">The sequence shown here is derived from an EMBL/GenBank/DDBJ whole genome shotgun (WGS) entry which is preliminary data.</text>
</comment>
<accession>A0A0J9E311</accession>
<feature type="transmembrane region" description="Helical" evidence="7">
    <location>
        <begin position="82"/>
        <end position="106"/>
    </location>
</feature>
<evidence type="ECO:0000313" key="9">
    <source>
        <dbReference type="EMBL" id="KMW57102.1"/>
    </source>
</evidence>
<comment type="subcellular location">
    <subcellularLocation>
        <location evidence="1 7">Cell membrane</location>
        <topology evidence="1 7">Multi-pass membrane protein</topology>
    </subcellularLocation>
</comment>
<reference evidence="9 10" key="1">
    <citation type="submission" date="2015-06" db="EMBL/GenBank/DDBJ databases">
        <title>Draft genome sequence of an Alphaproteobacteria species associated to the Mediterranean sponge Oscarella lobularis.</title>
        <authorList>
            <person name="Jourda C."/>
            <person name="Santini S."/>
            <person name="Claverie J.-M."/>
        </authorList>
    </citation>
    <scope>NUCLEOTIDE SEQUENCE [LARGE SCALE GENOMIC DNA]</scope>
    <source>
        <strain evidence="9">IGS</strain>
    </source>
</reference>
<evidence type="ECO:0000313" key="10">
    <source>
        <dbReference type="Proteomes" id="UP000037178"/>
    </source>
</evidence>
<dbReference type="EMBL" id="LFTY01000002">
    <property type="protein sequence ID" value="KMW57102.1"/>
    <property type="molecule type" value="Genomic_DNA"/>
</dbReference>
<dbReference type="STRING" id="1675527.AIOL_002061"/>
<keyword evidence="6 7" id="KW-0472">Membrane</keyword>
<dbReference type="Proteomes" id="UP000037178">
    <property type="component" value="Unassembled WGS sequence"/>
</dbReference>
<dbReference type="CDD" id="cd06261">
    <property type="entry name" value="TM_PBP2"/>
    <property type="match status" value="1"/>
</dbReference>
<feature type="transmembrane region" description="Helical" evidence="7">
    <location>
        <begin position="169"/>
        <end position="187"/>
    </location>
</feature>
<keyword evidence="5 7" id="KW-1133">Transmembrane helix</keyword>
<feature type="transmembrane region" description="Helical" evidence="7">
    <location>
        <begin position="118"/>
        <end position="136"/>
    </location>
</feature>